<dbReference type="Pfam" id="PF21083">
    <property type="entry name" value="ZapC_N"/>
    <property type="match status" value="1"/>
</dbReference>
<organism evidence="3 4">
    <name type="scientific">Rheinheimera lutimaris</name>
    <dbReference type="NCBI Taxonomy" id="2740584"/>
    <lineage>
        <taxon>Bacteria</taxon>
        <taxon>Pseudomonadati</taxon>
        <taxon>Pseudomonadota</taxon>
        <taxon>Gammaproteobacteria</taxon>
        <taxon>Chromatiales</taxon>
        <taxon>Chromatiaceae</taxon>
        <taxon>Rheinheimera</taxon>
    </lineage>
</organism>
<dbReference type="EMBL" id="JABSOD010000009">
    <property type="protein sequence ID" value="NRQ43085.1"/>
    <property type="molecule type" value="Genomic_DNA"/>
</dbReference>
<dbReference type="GO" id="GO:0051301">
    <property type="term" value="P:cell division"/>
    <property type="evidence" value="ECO:0007669"/>
    <property type="project" value="UniProtKB-KW"/>
</dbReference>
<proteinExistence type="predicted"/>
<dbReference type="RefSeq" id="WP_173501325.1">
    <property type="nucleotide sequence ID" value="NZ_JABSOD010000009.1"/>
</dbReference>
<dbReference type="InterPro" id="IPR048373">
    <property type="entry name" value="ZapC_N"/>
</dbReference>
<accession>A0A7Y5AS88</accession>
<keyword evidence="3" id="KW-0131">Cell cycle</keyword>
<reference evidence="3 4" key="1">
    <citation type="submission" date="2020-06" db="EMBL/GenBank/DDBJ databases">
        <title>Rheinheimera sp. nov., a marine bacterium isolated from coastal.</title>
        <authorList>
            <person name="Yu Q."/>
            <person name="Qi Y."/>
            <person name="Pu J."/>
        </authorList>
    </citation>
    <scope>NUCLEOTIDE SEQUENCE [LARGE SCALE GENOMIC DNA]</scope>
    <source>
        <strain evidence="3 4">YQF-2</strain>
    </source>
</reference>
<evidence type="ECO:0000313" key="4">
    <source>
        <dbReference type="Proteomes" id="UP000523161"/>
    </source>
</evidence>
<dbReference type="Pfam" id="PF07126">
    <property type="entry name" value="ZapC_C"/>
    <property type="match status" value="1"/>
</dbReference>
<keyword evidence="4" id="KW-1185">Reference proteome</keyword>
<name>A0A7Y5AS88_9GAMM</name>
<feature type="domain" description="Cell-division protein ZapC C-terminal" evidence="1">
    <location>
        <begin position="90"/>
        <end position="162"/>
    </location>
</feature>
<feature type="domain" description="Cell-division protein ZapC N-terminal" evidence="2">
    <location>
        <begin position="1"/>
        <end position="85"/>
    </location>
</feature>
<evidence type="ECO:0000259" key="2">
    <source>
        <dbReference type="Pfam" id="PF21083"/>
    </source>
</evidence>
<protein>
    <submittedName>
        <fullName evidence="3">Cell division protein ZapC</fullName>
    </submittedName>
</protein>
<sequence length="171" mass="19091">MLKPSERWYWTYCPQKDRLLLDISDQAQFCAPFGASQLIQLPQRQALTMAEAEAFQLIEDSLQQLDMPAAVRLELCLTALCAPFLQQQAHKSWYFQQGSDAATAQYDIVMLRGLSSQYAIVLSADSDCANCLLLGDISTLAGKNVARLQVVRVLHNRVSALNVSIPYRHSA</sequence>
<evidence type="ECO:0000259" key="1">
    <source>
        <dbReference type="Pfam" id="PF07126"/>
    </source>
</evidence>
<dbReference type="AlphaFoldDB" id="A0A7Y5AS88"/>
<keyword evidence="3" id="KW-0132">Cell division</keyword>
<comment type="caution">
    <text evidence="3">The sequence shown here is derived from an EMBL/GenBank/DDBJ whole genome shotgun (WGS) entry which is preliminary data.</text>
</comment>
<dbReference type="InterPro" id="IPR048372">
    <property type="entry name" value="ZapC_C"/>
</dbReference>
<dbReference type="Proteomes" id="UP000523161">
    <property type="component" value="Unassembled WGS sequence"/>
</dbReference>
<evidence type="ECO:0000313" key="3">
    <source>
        <dbReference type="EMBL" id="NRQ43085.1"/>
    </source>
</evidence>
<gene>
    <name evidence="3" type="ORF">HRH59_11065</name>
</gene>